<gene>
    <name evidence="2" type="ORF">AGR7C_pAt0018</name>
</gene>
<reference evidence="2 3" key="1">
    <citation type="submission" date="2016-01" db="EMBL/GenBank/DDBJ databases">
        <authorList>
            <person name="Oliw E.H."/>
        </authorList>
    </citation>
    <scope>NUCLEOTIDE SEQUENCE [LARGE SCALE GENOMIC DNA]</scope>
    <source>
        <strain evidence="2 3">Zutra 3-1</strain>
    </source>
</reference>
<dbReference type="Proteomes" id="UP000191987">
    <property type="component" value="Unassembled WGS sequence"/>
</dbReference>
<dbReference type="Gene3D" id="1.40.20.10">
    <property type="entry name" value="CHAD domain"/>
    <property type="match status" value="1"/>
</dbReference>
<dbReference type="RefSeq" id="WP_080821111.1">
    <property type="nucleotide sequence ID" value="NZ_LT009750.1"/>
</dbReference>
<evidence type="ECO:0000313" key="2">
    <source>
        <dbReference type="EMBL" id="CUX61173.1"/>
    </source>
</evidence>
<evidence type="ECO:0000259" key="1">
    <source>
        <dbReference type="Pfam" id="PF05235"/>
    </source>
</evidence>
<evidence type="ECO:0000313" key="3">
    <source>
        <dbReference type="Proteomes" id="UP000191987"/>
    </source>
</evidence>
<organism evidence="2 3">
    <name type="scientific">Agrobacterium deltaense Zutra 3/1</name>
    <dbReference type="NCBI Taxonomy" id="1183427"/>
    <lineage>
        <taxon>Bacteria</taxon>
        <taxon>Pseudomonadati</taxon>
        <taxon>Pseudomonadota</taxon>
        <taxon>Alphaproteobacteria</taxon>
        <taxon>Hyphomicrobiales</taxon>
        <taxon>Rhizobiaceae</taxon>
        <taxon>Rhizobium/Agrobacterium group</taxon>
        <taxon>Agrobacterium</taxon>
    </lineage>
</organism>
<sequence length="85" mass="9698">MLNCRSTSCARRWKSGVDDEHWHEARKDAKKLRYAAECFRVLFPDKRGARRYKRSVGTMEVLQDELGALNDLATGPEGLGEARSE</sequence>
<accession>A0A1S7S2R8</accession>
<proteinExistence type="predicted"/>
<dbReference type="InterPro" id="IPR038186">
    <property type="entry name" value="CHAD_dom_sf"/>
</dbReference>
<dbReference type="AlphaFoldDB" id="A0A1S7S2R8"/>
<protein>
    <recommendedName>
        <fullName evidence="1">CHAD domain-containing protein</fullName>
    </recommendedName>
</protein>
<dbReference type="EMBL" id="FBWG01000049">
    <property type="protein sequence ID" value="CUX61173.1"/>
    <property type="molecule type" value="Genomic_DNA"/>
</dbReference>
<dbReference type="InterPro" id="IPR007899">
    <property type="entry name" value="CHAD_dom"/>
</dbReference>
<name>A0A1S7S2R8_9HYPH</name>
<feature type="domain" description="CHAD" evidence="1">
    <location>
        <begin position="16"/>
        <end position="74"/>
    </location>
</feature>
<dbReference type="Pfam" id="PF05235">
    <property type="entry name" value="CHAD"/>
    <property type="match status" value="1"/>
</dbReference>